<proteinExistence type="predicted"/>
<feature type="coiled-coil region" evidence="1">
    <location>
        <begin position="27"/>
        <end position="54"/>
    </location>
</feature>
<protein>
    <recommendedName>
        <fullName evidence="4">Cell division protein FtsL</fullName>
    </recommendedName>
</protein>
<evidence type="ECO:0008006" key="4">
    <source>
        <dbReference type="Google" id="ProtNLM"/>
    </source>
</evidence>
<organism evidence="2 3">
    <name type="scientific">Maricaulis virginensis</name>
    <dbReference type="NCBI Taxonomy" id="144022"/>
    <lineage>
        <taxon>Bacteria</taxon>
        <taxon>Pseudomonadati</taxon>
        <taxon>Pseudomonadota</taxon>
        <taxon>Alphaproteobacteria</taxon>
        <taxon>Maricaulales</taxon>
        <taxon>Maricaulaceae</taxon>
        <taxon>Maricaulis</taxon>
    </lineage>
</organism>
<comment type="caution">
    <text evidence="2">The sequence shown here is derived from an EMBL/GenBank/DDBJ whole genome shotgun (WGS) entry which is preliminary data.</text>
</comment>
<keyword evidence="3" id="KW-1185">Reference proteome</keyword>
<dbReference type="RefSeq" id="WP_271184969.1">
    <property type="nucleotide sequence ID" value="NZ_BSFE01000001.1"/>
</dbReference>
<dbReference type="Proteomes" id="UP001143486">
    <property type="component" value="Unassembled WGS sequence"/>
</dbReference>
<gene>
    <name evidence="2" type="ORF">GCM10017621_00760</name>
</gene>
<reference evidence="2" key="1">
    <citation type="journal article" date="2014" name="Int. J. Syst. Evol. Microbiol.">
        <title>Complete genome sequence of Corynebacterium casei LMG S-19264T (=DSM 44701T), isolated from a smear-ripened cheese.</title>
        <authorList>
            <consortium name="US DOE Joint Genome Institute (JGI-PGF)"/>
            <person name="Walter F."/>
            <person name="Albersmeier A."/>
            <person name="Kalinowski J."/>
            <person name="Ruckert C."/>
        </authorList>
    </citation>
    <scope>NUCLEOTIDE SEQUENCE</scope>
    <source>
        <strain evidence="2">VKM B-1513</strain>
    </source>
</reference>
<accession>A0A9W6IHW6</accession>
<reference evidence="2" key="2">
    <citation type="submission" date="2023-01" db="EMBL/GenBank/DDBJ databases">
        <authorList>
            <person name="Sun Q."/>
            <person name="Evtushenko L."/>
        </authorList>
    </citation>
    <scope>NUCLEOTIDE SEQUENCE</scope>
    <source>
        <strain evidence="2">VKM B-1513</strain>
    </source>
</reference>
<evidence type="ECO:0000313" key="2">
    <source>
        <dbReference type="EMBL" id="GLK50568.1"/>
    </source>
</evidence>
<sequence>MIRTFNAIAFVVAAALAVALYIAKAEAKSSQERLEGIQAQLAEERRQINVLNVEIAHLEDPERLRALARRYLGFEPLDPSREVNLSDLPLLAGADGRRDTLRSDSHVVREERIEGLAMAEPREVGGPD</sequence>
<name>A0A9W6IHW6_9PROT</name>
<dbReference type="EMBL" id="BSFE01000001">
    <property type="protein sequence ID" value="GLK50568.1"/>
    <property type="molecule type" value="Genomic_DNA"/>
</dbReference>
<dbReference type="AlphaFoldDB" id="A0A9W6IHW6"/>
<keyword evidence="1" id="KW-0175">Coiled coil</keyword>
<evidence type="ECO:0000256" key="1">
    <source>
        <dbReference type="SAM" id="Coils"/>
    </source>
</evidence>
<evidence type="ECO:0000313" key="3">
    <source>
        <dbReference type="Proteomes" id="UP001143486"/>
    </source>
</evidence>